<keyword evidence="3" id="KW-1185">Reference proteome</keyword>
<dbReference type="EMBL" id="BSRA01000005">
    <property type="protein sequence ID" value="GLV13432.1"/>
    <property type="molecule type" value="Genomic_DNA"/>
</dbReference>
<evidence type="ECO:0000313" key="1">
    <source>
        <dbReference type="EMBL" id="GLV13432.1"/>
    </source>
</evidence>
<reference evidence="3" key="2">
    <citation type="submission" date="2016-10" db="EMBL/GenBank/DDBJ databases">
        <authorList>
            <person name="Varghese N."/>
        </authorList>
    </citation>
    <scope>NUCLEOTIDE SEQUENCE [LARGE SCALE GENOMIC DNA]</scope>
    <source>
        <strain evidence="3">DSM 12489</strain>
    </source>
</reference>
<proteinExistence type="predicted"/>
<accession>A0A1H2RX59</accession>
<organism evidence="2 3">
    <name type="scientific">Alicyclobacillus hesperidum</name>
    <dbReference type="NCBI Taxonomy" id="89784"/>
    <lineage>
        <taxon>Bacteria</taxon>
        <taxon>Bacillati</taxon>
        <taxon>Bacillota</taxon>
        <taxon>Bacilli</taxon>
        <taxon>Bacillales</taxon>
        <taxon>Alicyclobacillaceae</taxon>
        <taxon>Alicyclobacillus</taxon>
    </lineage>
</organism>
<reference evidence="2" key="1">
    <citation type="submission" date="2016-10" db="EMBL/GenBank/DDBJ databases">
        <authorList>
            <person name="de Groot N.N."/>
        </authorList>
    </citation>
    <scope>NUCLEOTIDE SEQUENCE [LARGE SCALE GENOMIC DNA]</scope>
    <source>
        <strain evidence="2">DSM 12489</strain>
    </source>
</reference>
<evidence type="ECO:0000313" key="2">
    <source>
        <dbReference type="EMBL" id="SDW23888.1"/>
    </source>
</evidence>
<sequence>MKLGTFIKLGTLAFDVARDERVQELVRMAHNGAKRRGLLQPPPGTRTQR</sequence>
<dbReference type="Proteomes" id="UP000182589">
    <property type="component" value="Unassembled WGS sequence"/>
</dbReference>
<dbReference type="Proteomes" id="UP001157137">
    <property type="component" value="Unassembled WGS sequence"/>
</dbReference>
<dbReference type="AlphaFoldDB" id="A0A1H2RX59"/>
<protein>
    <submittedName>
        <fullName evidence="2">Uncharacterized protein</fullName>
    </submittedName>
</protein>
<reference evidence="1" key="3">
    <citation type="submission" date="2023-02" db="EMBL/GenBank/DDBJ databases">
        <title>Proposal of a novel subspecies: Alicyclobacillus hesperidum subspecies aegle.</title>
        <authorList>
            <person name="Goto K."/>
            <person name="Fujii T."/>
            <person name="Yasui K."/>
            <person name="Mochida K."/>
            <person name="Kato-Tanaka Y."/>
            <person name="Morohoshi S."/>
            <person name="An S.Y."/>
            <person name="Kasai H."/>
            <person name="Yokota A."/>
        </authorList>
    </citation>
    <scope>NUCLEOTIDE SEQUENCE</scope>
    <source>
        <strain evidence="1">DSM 12766</strain>
    </source>
</reference>
<gene>
    <name evidence="1" type="ORF">Heshes_11160</name>
    <name evidence="2" type="ORF">SAMN04489725_103176</name>
</gene>
<dbReference type="RefSeq" id="WP_176780826.1">
    <property type="nucleotide sequence ID" value="NZ_BSRA01000005.1"/>
</dbReference>
<evidence type="ECO:0000313" key="3">
    <source>
        <dbReference type="Proteomes" id="UP000182589"/>
    </source>
</evidence>
<dbReference type="EMBL" id="FNOJ01000003">
    <property type="protein sequence ID" value="SDW23888.1"/>
    <property type="molecule type" value="Genomic_DNA"/>
</dbReference>
<name>A0A1H2RX59_9BACL</name>